<protein>
    <submittedName>
        <fullName evidence="2">Uncharacterized protein</fullName>
    </submittedName>
</protein>
<gene>
    <name evidence="2" type="ORF">BJ508DRAFT_358653</name>
</gene>
<evidence type="ECO:0000256" key="1">
    <source>
        <dbReference type="SAM" id="Phobius"/>
    </source>
</evidence>
<organism evidence="2 3">
    <name type="scientific">Ascobolus immersus RN42</name>
    <dbReference type="NCBI Taxonomy" id="1160509"/>
    <lineage>
        <taxon>Eukaryota</taxon>
        <taxon>Fungi</taxon>
        <taxon>Dikarya</taxon>
        <taxon>Ascomycota</taxon>
        <taxon>Pezizomycotina</taxon>
        <taxon>Pezizomycetes</taxon>
        <taxon>Pezizales</taxon>
        <taxon>Ascobolaceae</taxon>
        <taxon>Ascobolus</taxon>
    </lineage>
</organism>
<keyword evidence="1" id="KW-0812">Transmembrane</keyword>
<name>A0A3N4ILV9_ASCIM</name>
<evidence type="ECO:0000313" key="3">
    <source>
        <dbReference type="Proteomes" id="UP000275078"/>
    </source>
</evidence>
<dbReference type="Proteomes" id="UP000275078">
    <property type="component" value="Unassembled WGS sequence"/>
</dbReference>
<evidence type="ECO:0000313" key="2">
    <source>
        <dbReference type="EMBL" id="RPA85698.1"/>
    </source>
</evidence>
<reference evidence="2 3" key="1">
    <citation type="journal article" date="2018" name="Nat. Ecol. Evol.">
        <title>Pezizomycetes genomes reveal the molecular basis of ectomycorrhizal truffle lifestyle.</title>
        <authorList>
            <person name="Murat C."/>
            <person name="Payen T."/>
            <person name="Noel B."/>
            <person name="Kuo A."/>
            <person name="Morin E."/>
            <person name="Chen J."/>
            <person name="Kohler A."/>
            <person name="Krizsan K."/>
            <person name="Balestrini R."/>
            <person name="Da Silva C."/>
            <person name="Montanini B."/>
            <person name="Hainaut M."/>
            <person name="Levati E."/>
            <person name="Barry K.W."/>
            <person name="Belfiori B."/>
            <person name="Cichocki N."/>
            <person name="Clum A."/>
            <person name="Dockter R.B."/>
            <person name="Fauchery L."/>
            <person name="Guy J."/>
            <person name="Iotti M."/>
            <person name="Le Tacon F."/>
            <person name="Lindquist E.A."/>
            <person name="Lipzen A."/>
            <person name="Malagnac F."/>
            <person name="Mello A."/>
            <person name="Molinier V."/>
            <person name="Miyauchi S."/>
            <person name="Poulain J."/>
            <person name="Riccioni C."/>
            <person name="Rubini A."/>
            <person name="Sitrit Y."/>
            <person name="Splivallo R."/>
            <person name="Traeger S."/>
            <person name="Wang M."/>
            <person name="Zifcakova L."/>
            <person name="Wipf D."/>
            <person name="Zambonelli A."/>
            <person name="Paolocci F."/>
            <person name="Nowrousian M."/>
            <person name="Ottonello S."/>
            <person name="Baldrian P."/>
            <person name="Spatafora J.W."/>
            <person name="Henrissat B."/>
            <person name="Nagy L.G."/>
            <person name="Aury J.M."/>
            <person name="Wincker P."/>
            <person name="Grigoriev I.V."/>
            <person name="Bonfante P."/>
            <person name="Martin F.M."/>
        </authorList>
    </citation>
    <scope>NUCLEOTIDE SEQUENCE [LARGE SCALE GENOMIC DNA]</scope>
    <source>
        <strain evidence="2 3">RN42</strain>
    </source>
</reference>
<sequence>MGILSIILNALLVIIGLLIAFFVLLEIYDPWDQNPYEPGDIFYDAYNRFPKNSPNPFPKGHILHDVYNTEGLTIGEITANMMAVVQDPNAFIWDPNDRRNYIGNGLQYERVDGNPYPEDDLLYTVYNRYRPDERNPFPAGHVFHSLYNKETCLTMGEKTCLIMSVIFDGRLAMCLWEPANPLGFSLRMDADATEVFTELDLFLDRYDKVKKDCLIKSSEGGSLDVFTYMPHPGRLEGRSESNAAMLRNGTVESASSR</sequence>
<accession>A0A3N4ILV9</accession>
<keyword evidence="1" id="KW-0472">Membrane</keyword>
<dbReference type="AlphaFoldDB" id="A0A3N4ILV9"/>
<keyword evidence="1" id="KW-1133">Transmembrane helix</keyword>
<proteinExistence type="predicted"/>
<dbReference type="EMBL" id="ML119652">
    <property type="protein sequence ID" value="RPA85698.1"/>
    <property type="molecule type" value="Genomic_DNA"/>
</dbReference>
<keyword evidence="3" id="KW-1185">Reference proteome</keyword>
<feature type="transmembrane region" description="Helical" evidence="1">
    <location>
        <begin position="6"/>
        <end position="25"/>
    </location>
</feature>